<comment type="catalytic activity">
    <reaction evidence="1 11">
        <text>[(1-&gt;4)-alpha-D-glucosyl](n) + phosphate = [(1-&gt;4)-alpha-D-glucosyl](n-1) + alpha-D-glucose 1-phosphate</text>
        <dbReference type="Rhea" id="RHEA:41732"/>
        <dbReference type="Rhea" id="RHEA-COMP:9584"/>
        <dbReference type="Rhea" id="RHEA-COMP:9586"/>
        <dbReference type="ChEBI" id="CHEBI:15444"/>
        <dbReference type="ChEBI" id="CHEBI:43474"/>
        <dbReference type="ChEBI" id="CHEBI:58601"/>
        <dbReference type="EC" id="2.4.1.1"/>
    </reaction>
</comment>
<dbReference type="GO" id="GO:0005737">
    <property type="term" value="C:cytoplasm"/>
    <property type="evidence" value="ECO:0007669"/>
    <property type="project" value="TreeGrafter"/>
</dbReference>
<accession>V6LZY3</accession>
<sequence length="873" mass="98786">MFAKELATKRTSAPVATNGKSVDYTVGSQIGSMQFHSLLSTGVDQQTPQTVSNNIVNYIKYQLCRDSSNIDVFGMFQATSMALRNKLIDNWQATYRAQIQNKARTINYLSLEFLMGRALTNSLYNLEVGKTYHEALRDLGFKLEDLQAEEMDAGLGNGGLGRLAACFIDSLACMDIPAWGYGLRYNYGMFRQTIKDGYQQEEPDYWLKHGTPLPLVERLDREFIVRFGGWTEMVENKNKKLEFKWRDAQLIKAVAYDCLCPGHHTTNVANIRLWSARPYTEFELGAHCSGDFYNSVREKADTENITFVLYPNDSTENGKKLRLKQEYFFVSASIQDMIARAAEMQIDLSDFHQHFSVQLNDTHPALGIPELMHQLIDHHDFSWDQAWSVVTKTFCYTNHTVLPEALEKWPVSICKELLPRHTEIMFEINRRFIIECNAKNCSGDAVRAMSLVEEGHAQSLRMANLAIVGSRKVNGVAALHSDIIVNSIFIDFNKMFPGKFTNVTNGVTPRRWIAQANPLLSHFITKNLKKAGFIQSEHDWVANMDVLKNLTSLQKDPQALQELLSIKQANKQRLASYIERHVSNCGGKIPETMIFDTQVKRIHEYKRQQMNIIQAISFYLKLKQMTPAQRKEKFGAGVCKIFAGKAASAYEMAKCLIKLINAVGDVVNNDPDTKDYLRVIFIPNYNVSSAEIIFPATDLSEQISTAGMEASGTGNMKACMNGGIIVGTLDGANVEIQEHVGEESIFIFGALADQVDFIRSEFQQGRQVELCSDFKEALEAIRTGMFGNTEYFSMVVNRLQNGNDFYLTAVDFEAYNEIYLEDILPAYKDKGTWAVMMLNNVARMGFFSSDRSIQTYCDNIWNIKPMQIAAMGK</sequence>
<protein>
    <recommendedName>
        <fullName evidence="11">Alpha-1,4 glucan phosphorylase</fullName>
        <ecNumber evidence="11">2.4.1.1</ecNumber>
    </recommendedName>
</protein>
<dbReference type="EMBL" id="KI545953">
    <property type="protein sequence ID" value="EST49321.1"/>
    <property type="molecule type" value="Genomic_DNA"/>
</dbReference>
<feature type="modified residue" description="N6-(pyridoxal phosphate)lysine" evidence="10">
    <location>
        <position position="717"/>
    </location>
</feature>
<name>V6LZY3_9EUKA</name>
<dbReference type="PANTHER" id="PTHR11468:SF3">
    <property type="entry name" value="GLYCOGEN PHOSPHORYLASE, LIVER FORM"/>
    <property type="match status" value="1"/>
</dbReference>
<evidence type="ECO:0000256" key="2">
    <source>
        <dbReference type="ARBA" id="ARBA00001933"/>
    </source>
</evidence>
<dbReference type="PIRSF" id="PIRSF000460">
    <property type="entry name" value="Pprylas_GlgP"/>
    <property type="match status" value="1"/>
</dbReference>
<dbReference type="GO" id="GO:0005980">
    <property type="term" value="P:glycogen catabolic process"/>
    <property type="evidence" value="ECO:0007669"/>
    <property type="project" value="TreeGrafter"/>
</dbReference>
<dbReference type="InterPro" id="IPR035090">
    <property type="entry name" value="Pyridoxal_P_attach_site"/>
</dbReference>
<comment type="similarity">
    <text evidence="3 11">Belongs to the glycogen phosphorylase family.</text>
</comment>
<evidence type="ECO:0000256" key="10">
    <source>
        <dbReference type="PIRSR" id="PIRSR000460-1"/>
    </source>
</evidence>
<dbReference type="EC" id="2.4.1.1" evidence="11"/>
<evidence type="ECO:0000256" key="3">
    <source>
        <dbReference type="ARBA" id="ARBA00006047"/>
    </source>
</evidence>
<dbReference type="VEuPathDB" id="GiardiaDB:SS50377_26853"/>
<dbReference type="GO" id="GO:0008184">
    <property type="term" value="F:glycogen phosphorylase activity"/>
    <property type="evidence" value="ECO:0007669"/>
    <property type="project" value="InterPro"/>
</dbReference>
<keyword evidence="9 11" id="KW-0119">Carbohydrate metabolism</keyword>
<evidence type="ECO:0000256" key="11">
    <source>
        <dbReference type="RuleBase" id="RU000587"/>
    </source>
</evidence>
<comment type="cofactor">
    <cofactor evidence="2 11">
        <name>pyridoxal 5'-phosphate</name>
        <dbReference type="ChEBI" id="CHEBI:597326"/>
    </cofactor>
</comment>
<dbReference type="OrthoDB" id="9215500at2759"/>
<dbReference type="EMBL" id="AUWU02000007">
    <property type="protein sequence ID" value="KAH0570573.1"/>
    <property type="molecule type" value="Genomic_DNA"/>
</dbReference>
<dbReference type="FunFam" id="3.40.50.2000:FF:000034">
    <property type="entry name" value="Alpha-1,4 glucan phosphorylase"/>
    <property type="match status" value="1"/>
</dbReference>
<evidence type="ECO:0000256" key="8">
    <source>
        <dbReference type="ARBA" id="ARBA00022898"/>
    </source>
</evidence>
<evidence type="ECO:0000256" key="6">
    <source>
        <dbReference type="ARBA" id="ARBA00022676"/>
    </source>
</evidence>
<dbReference type="InterPro" id="IPR000811">
    <property type="entry name" value="Glyco_trans_35"/>
</dbReference>
<keyword evidence="5" id="KW-0321">Glycogen metabolism</keyword>
<dbReference type="SUPFAM" id="SSF53756">
    <property type="entry name" value="UDP-Glycosyltransferase/glycogen phosphorylase"/>
    <property type="match status" value="1"/>
</dbReference>
<organism evidence="12">
    <name type="scientific">Spironucleus salmonicida</name>
    <dbReference type="NCBI Taxonomy" id="348837"/>
    <lineage>
        <taxon>Eukaryota</taxon>
        <taxon>Metamonada</taxon>
        <taxon>Diplomonadida</taxon>
        <taxon>Hexamitidae</taxon>
        <taxon>Hexamitinae</taxon>
        <taxon>Spironucleus</taxon>
    </lineage>
</organism>
<reference evidence="13" key="2">
    <citation type="submission" date="2020-12" db="EMBL/GenBank/DDBJ databases">
        <title>New Spironucleus salmonicida genome in near-complete chromosomes.</title>
        <authorList>
            <person name="Xu F."/>
            <person name="Kurt Z."/>
            <person name="Jimenez-Gonzalez A."/>
            <person name="Astvaldsson A."/>
            <person name="Andersson J.O."/>
            <person name="Svard S.G."/>
        </authorList>
    </citation>
    <scope>NUCLEOTIDE SEQUENCE</scope>
    <source>
        <strain evidence="13">ATCC 50377</strain>
    </source>
</reference>
<dbReference type="GO" id="GO:0030170">
    <property type="term" value="F:pyridoxal phosphate binding"/>
    <property type="evidence" value="ECO:0007669"/>
    <property type="project" value="InterPro"/>
</dbReference>
<dbReference type="PANTHER" id="PTHR11468">
    <property type="entry name" value="GLYCOGEN PHOSPHORYLASE"/>
    <property type="match status" value="1"/>
</dbReference>
<dbReference type="FunFam" id="3.40.50.2000:FF:000003">
    <property type="entry name" value="Alpha-1,4 glucan phosphorylase"/>
    <property type="match status" value="1"/>
</dbReference>
<evidence type="ECO:0000256" key="4">
    <source>
        <dbReference type="ARBA" id="ARBA00022533"/>
    </source>
</evidence>
<dbReference type="CDD" id="cd04300">
    <property type="entry name" value="GT35_Glycogen_Phosphorylase"/>
    <property type="match status" value="1"/>
</dbReference>
<evidence type="ECO:0000256" key="9">
    <source>
        <dbReference type="ARBA" id="ARBA00023277"/>
    </source>
</evidence>
<comment type="function">
    <text evidence="11">Allosteric enzyme that catalyzes the rate-limiting step in glycogen catabolism, the phosphorolytic cleavage of glycogen to produce glucose-1-phosphate, and plays a central role in maintaining cellular and organismal glucose homeostasis.</text>
</comment>
<gene>
    <name evidence="12" type="ORF">SS50377_10547</name>
    <name evidence="13" type="ORF">SS50377_26853</name>
</gene>
<evidence type="ECO:0000313" key="14">
    <source>
        <dbReference type="Proteomes" id="UP000018208"/>
    </source>
</evidence>
<dbReference type="Gene3D" id="3.40.50.2000">
    <property type="entry name" value="Glycogen Phosphorylase B"/>
    <property type="match status" value="2"/>
</dbReference>
<proteinExistence type="inferred from homology"/>
<dbReference type="InterPro" id="IPR011833">
    <property type="entry name" value="Glycg_phsphrylas"/>
</dbReference>
<dbReference type="PROSITE" id="PS00102">
    <property type="entry name" value="PHOSPHORYLASE"/>
    <property type="match status" value="1"/>
</dbReference>
<keyword evidence="6 11" id="KW-0328">Glycosyltransferase</keyword>
<evidence type="ECO:0000256" key="5">
    <source>
        <dbReference type="ARBA" id="ARBA00022600"/>
    </source>
</evidence>
<keyword evidence="14" id="KW-1185">Reference proteome</keyword>
<keyword evidence="7 11" id="KW-0808">Transferase</keyword>
<dbReference type="Proteomes" id="UP000018208">
    <property type="component" value="Unassembled WGS sequence"/>
</dbReference>
<evidence type="ECO:0000313" key="12">
    <source>
        <dbReference type="EMBL" id="EST49321.1"/>
    </source>
</evidence>
<dbReference type="Pfam" id="PF00343">
    <property type="entry name" value="Phosphorylase"/>
    <property type="match status" value="1"/>
</dbReference>
<dbReference type="NCBIfam" id="TIGR02093">
    <property type="entry name" value="P_ylase"/>
    <property type="match status" value="1"/>
</dbReference>
<dbReference type="AlphaFoldDB" id="V6LZY3"/>
<evidence type="ECO:0000256" key="1">
    <source>
        <dbReference type="ARBA" id="ARBA00001275"/>
    </source>
</evidence>
<reference evidence="12 13" key="1">
    <citation type="journal article" date="2014" name="PLoS Genet.">
        <title>The Genome of Spironucleus salmonicida Highlights a Fish Pathogen Adapted to Fluctuating Environments.</title>
        <authorList>
            <person name="Xu F."/>
            <person name="Jerlstrom-Hultqvist J."/>
            <person name="Einarsson E."/>
            <person name="Astvaldsson A."/>
            <person name="Svard S.G."/>
            <person name="Andersson J.O."/>
        </authorList>
    </citation>
    <scope>NUCLEOTIDE SEQUENCE</scope>
    <source>
        <strain evidence="13">ATCC 50377</strain>
    </source>
</reference>
<keyword evidence="4" id="KW-0021">Allosteric enzyme</keyword>
<evidence type="ECO:0000313" key="13">
    <source>
        <dbReference type="EMBL" id="KAH0570573.1"/>
    </source>
</evidence>
<keyword evidence="8 10" id="KW-0663">Pyridoxal phosphate</keyword>
<evidence type="ECO:0000256" key="7">
    <source>
        <dbReference type="ARBA" id="ARBA00022679"/>
    </source>
</evidence>